<dbReference type="Pfam" id="PF00505">
    <property type="entry name" value="HMG_box"/>
    <property type="match status" value="1"/>
</dbReference>
<keyword evidence="2" id="KW-0804">Transcription</keyword>
<dbReference type="SUPFAM" id="SSF47095">
    <property type="entry name" value="HMG-box"/>
    <property type="match status" value="1"/>
</dbReference>
<dbReference type="EMBL" id="JN112239">
    <property type="protein sequence ID" value="AET35419.1"/>
    <property type="molecule type" value="Genomic_DNA"/>
</dbReference>
<dbReference type="GO" id="GO:0000978">
    <property type="term" value="F:RNA polymerase II cis-regulatory region sequence-specific DNA binding"/>
    <property type="evidence" value="ECO:0007669"/>
    <property type="project" value="TreeGrafter"/>
</dbReference>
<feature type="domain" description="HMG box" evidence="4">
    <location>
        <begin position="31"/>
        <end position="99"/>
    </location>
</feature>
<gene>
    <name evidence="5" type="primary">sexM</name>
</gene>
<dbReference type="GO" id="GO:0005634">
    <property type="term" value="C:nucleus"/>
    <property type="evidence" value="ECO:0007669"/>
    <property type="project" value="UniProtKB-UniRule"/>
</dbReference>
<dbReference type="InterPro" id="IPR009071">
    <property type="entry name" value="HMG_box_dom"/>
</dbReference>
<name>G8G8T0_9FUNG</name>
<accession>G8G8T0</accession>
<proteinExistence type="predicted"/>
<protein>
    <submittedName>
        <fullName evidence="5">SexM</fullName>
    </submittedName>
</protein>
<keyword evidence="3" id="KW-0539">Nucleus</keyword>
<dbReference type="InterPro" id="IPR050140">
    <property type="entry name" value="SRY-related_HMG-box_TF-like"/>
</dbReference>
<dbReference type="PANTHER" id="PTHR10270">
    <property type="entry name" value="SOX TRANSCRIPTION FACTOR"/>
    <property type="match status" value="1"/>
</dbReference>
<evidence type="ECO:0000313" key="5">
    <source>
        <dbReference type="EMBL" id="AET35419.1"/>
    </source>
</evidence>
<evidence type="ECO:0000259" key="4">
    <source>
        <dbReference type="PROSITE" id="PS50118"/>
    </source>
</evidence>
<dbReference type="GO" id="GO:0030154">
    <property type="term" value="P:cell differentiation"/>
    <property type="evidence" value="ECO:0007669"/>
    <property type="project" value="TreeGrafter"/>
</dbReference>
<evidence type="ECO:0000256" key="2">
    <source>
        <dbReference type="ARBA" id="ARBA00023163"/>
    </source>
</evidence>
<dbReference type="PANTHER" id="PTHR10270:SF161">
    <property type="entry name" value="SEX-DETERMINING REGION Y PROTEIN"/>
    <property type="match status" value="1"/>
</dbReference>
<organism evidence="5">
    <name type="scientific">Syzygites megalocarpus</name>
    <dbReference type="NCBI Taxonomy" id="101119"/>
    <lineage>
        <taxon>Eukaryota</taxon>
        <taxon>Fungi</taxon>
        <taxon>Fungi incertae sedis</taxon>
        <taxon>Mucoromycota</taxon>
        <taxon>Mucoromycotina</taxon>
        <taxon>Mucoromycetes</taxon>
        <taxon>Mucorales</taxon>
        <taxon>Mucorineae</taxon>
        <taxon>Rhizopodaceae</taxon>
        <taxon>Syzygites</taxon>
    </lineage>
</organism>
<evidence type="ECO:0000256" key="3">
    <source>
        <dbReference type="PROSITE-ProRule" id="PRU00267"/>
    </source>
</evidence>
<dbReference type="SMART" id="SM00398">
    <property type="entry name" value="HMG"/>
    <property type="match status" value="1"/>
</dbReference>
<reference evidence="5" key="1">
    <citation type="journal article" date="2011" name="Eukaryot. Cell">
        <title>Sex determination in the first-described sexual fungus.</title>
        <authorList>
            <person name="Idnurm A."/>
        </authorList>
    </citation>
    <scope>NUCLEOTIDE SEQUENCE</scope>
    <source>
        <strain evidence="5">ATCC 11807</strain>
    </source>
</reference>
<dbReference type="GO" id="GO:0000122">
    <property type="term" value="P:negative regulation of transcription by RNA polymerase II"/>
    <property type="evidence" value="ECO:0007669"/>
    <property type="project" value="TreeGrafter"/>
</dbReference>
<dbReference type="GO" id="GO:0001228">
    <property type="term" value="F:DNA-binding transcription activator activity, RNA polymerase II-specific"/>
    <property type="evidence" value="ECO:0007669"/>
    <property type="project" value="TreeGrafter"/>
</dbReference>
<evidence type="ECO:0000256" key="1">
    <source>
        <dbReference type="ARBA" id="ARBA00023125"/>
    </source>
</evidence>
<feature type="DNA-binding region" description="HMG box" evidence="3">
    <location>
        <begin position="31"/>
        <end position="99"/>
    </location>
</feature>
<dbReference type="PROSITE" id="PS50118">
    <property type="entry name" value="HMG_BOX_2"/>
    <property type="match status" value="1"/>
</dbReference>
<dbReference type="CDD" id="cd01389">
    <property type="entry name" value="HMG-box_ROX1-like"/>
    <property type="match status" value="1"/>
</dbReference>
<dbReference type="AlphaFoldDB" id="G8G8T0"/>
<keyword evidence="1 3" id="KW-0238">DNA-binding</keyword>
<dbReference type="InterPro" id="IPR036910">
    <property type="entry name" value="HMG_box_dom_sf"/>
</dbReference>
<dbReference type="Gene3D" id="1.10.30.10">
    <property type="entry name" value="High mobility group box domain"/>
    <property type="match status" value="1"/>
</dbReference>
<sequence length="187" mass="22096">MSFLIFVDESYSNKISTSNNTQSSSMNKGKIPRPKNAFMLYRQEKQKILPLSKKRVLSKDFSKTVGEMWRNEKDDIRKYFHLLADREKIEHTKKYPEYKYNPRQKKKTSYAKNKEYKEQPSMVSIDKEAENLSVYENTIKIVDSVFHNAPPSSVVQDLQLFPEGSNLDFLSYDEYELHTQLSAIFHY</sequence>